<dbReference type="Proteomes" id="UP000604046">
    <property type="component" value="Unassembled WGS sequence"/>
</dbReference>
<dbReference type="EMBL" id="CAJNDS010002170">
    <property type="protein sequence ID" value="CAE7358973.1"/>
    <property type="molecule type" value="Genomic_DNA"/>
</dbReference>
<keyword evidence="2" id="KW-0472">Membrane</keyword>
<keyword evidence="4" id="KW-1185">Reference proteome</keyword>
<proteinExistence type="predicted"/>
<sequence>MPARRAASSSCQSVVAVVLGVTFVAVPGLYFEFYLTGGYKVGPGTPQGHEVIQEAAKQVDLATSKVKLGHPPAPPPSPPVQAKEPVPEAPAIDSYVVQSQEVEAEPPVLKASEEPAPAAPGAYIEQIFAKNRECADQAMELGNLPTVQACDEVAATKLECGRYFMFSHAHPDWICRCCSLHGEEEGPASDQWNVYKAQVPRISGLPPEPPTAPPVDPFAGLPIAPGPRPQWLARKDALVIDARPEEHGGIVILQAVLSDSHSTWGNSKDAQRLEDRPDWLRAILATNRAHAKKHGHAMVLRAHPTEPQLTDWMIKDCGKKSLRVCAKVNERETYNWEKHLMMQDYLLSPQAFTHVLMLDADAALIQPQLDTLQRIAAILDKKGKDLFLTNEDWLDQNGEARINGGLMLAKNTQFTQNLFQDTFDAHVAGYNLLKKARIGTPVIRCTSNEQICLNDLYYGDTEHFTSKVIMASGKKYNRGAERGGEAHITDETTEIMQLDFP</sequence>
<accession>A0A812PY75</accession>
<keyword evidence="2" id="KW-1133">Transmembrane helix</keyword>
<reference evidence="3" key="1">
    <citation type="submission" date="2021-02" db="EMBL/GenBank/DDBJ databases">
        <authorList>
            <person name="Dougan E. K."/>
            <person name="Rhodes N."/>
            <person name="Thang M."/>
            <person name="Chan C."/>
        </authorList>
    </citation>
    <scope>NUCLEOTIDE SEQUENCE</scope>
</reference>
<feature type="transmembrane region" description="Helical" evidence="2">
    <location>
        <begin position="12"/>
        <end position="31"/>
    </location>
</feature>
<comment type="caution">
    <text evidence="3">The sequence shown here is derived from an EMBL/GenBank/DDBJ whole genome shotgun (WGS) entry which is preliminary data.</text>
</comment>
<keyword evidence="2" id="KW-0812">Transmembrane</keyword>
<feature type="region of interest" description="Disordered" evidence="1">
    <location>
        <begin position="66"/>
        <end position="85"/>
    </location>
</feature>
<organism evidence="3 4">
    <name type="scientific">Symbiodinium natans</name>
    <dbReference type="NCBI Taxonomy" id="878477"/>
    <lineage>
        <taxon>Eukaryota</taxon>
        <taxon>Sar</taxon>
        <taxon>Alveolata</taxon>
        <taxon>Dinophyceae</taxon>
        <taxon>Suessiales</taxon>
        <taxon>Symbiodiniaceae</taxon>
        <taxon>Symbiodinium</taxon>
    </lineage>
</organism>
<dbReference type="OrthoDB" id="10315856at2759"/>
<evidence type="ECO:0000313" key="4">
    <source>
        <dbReference type="Proteomes" id="UP000604046"/>
    </source>
</evidence>
<gene>
    <name evidence="3" type="primary">Nmral1</name>
    <name evidence="3" type="ORF">SNAT2548_LOCUS19214</name>
</gene>
<evidence type="ECO:0000313" key="3">
    <source>
        <dbReference type="EMBL" id="CAE7358973.1"/>
    </source>
</evidence>
<evidence type="ECO:0000256" key="2">
    <source>
        <dbReference type="SAM" id="Phobius"/>
    </source>
</evidence>
<dbReference type="AlphaFoldDB" id="A0A812PY75"/>
<name>A0A812PY75_9DINO</name>
<protein>
    <submittedName>
        <fullName evidence="3">Nmral1 protein</fullName>
    </submittedName>
</protein>
<evidence type="ECO:0000256" key="1">
    <source>
        <dbReference type="SAM" id="MobiDB-lite"/>
    </source>
</evidence>